<comment type="caution">
    <text evidence="1">The sequence shown here is derived from an EMBL/GenBank/DDBJ whole genome shotgun (WGS) entry which is preliminary data.</text>
</comment>
<keyword evidence="2" id="KW-1185">Reference proteome</keyword>
<dbReference type="Proteomes" id="UP001187343">
    <property type="component" value="Unassembled WGS sequence"/>
</dbReference>
<proteinExistence type="predicted"/>
<accession>A0AA88PNT5</accession>
<dbReference type="EMBL" id="JAUYZG010000012">
    <property type="protein sequence ID" value="KAK2892994.1"/>
    <property type="molecule type" value="Genomic_DNA"/>
</dbReference>
<protein>
    <submittedName>
        <fullName evidence="1">Uncharacterized protein</fullName>
    </submittedName>
</protein>
<evidence type="ECO:0000313" key="1">
    <source>
        <dbReference type="EMBL" id="KAK2892994.1"/>
    </source>
</evidence>
<dbReference type="AlphaFoldDB" id="A0AA88PNT5"/>
<organism evidence="1 2">
    <name type="scientific">Cirrhinus molitorella</name>
    <name type="common">mud carp</name>
    <dbReference type="NCBI Taxonomy" id="172907"/>
    <lineage>
        <taxon>Eukaryota</taxon>
        <taxon>Metazoa</taxon>
        <taxon>Chordata</taxon>
        <taxon>Craniata</taxon>
        <taxon>Vertebrata</taxon>
        <taxon>Euteleostomi</taxon>
        <taxon>Actinopterygii</taxon>
        <taxon>Neopterygii</taxon>
        <taxon>Teleostei</taxon>
        <taxon>Ostariophysi</taxon>
        <taxon>Cypriniformes</taxon>
        <taxon>Cyprinidae</taxon>
        <taxon>Labeoninae</taxon>
        <taxon>Labeonini</taxon>
        <taxon>Cirrhinus</taxon>
    </lineage>
</organism>
<gene>
    <name evidence="1" type="ORF">Q8A67_012982</name>
</gene>
<evidence type="ECO:0000313" key="2">
    <source>
        <dbReference type="Proteomes" id="UP001187343"/>
    </source>
</evidence>
<sequence>MRSVKVQSRGANPDLTGFYKCEREWQPLLPNGSLSLCNAQASSGSRHPLSLQPTCSFGTTLGKTPLKSISI</sequence>
<name>A0AA88PNT5_9TELE</name>
<reference evidence="1" key="1">
    <citation type="submission" date="2023-08" db="EMBL/GenBank/DDBJ databases">
        <title>Chromosome-level Genome Assembly of mud carp (Cirrhinus molitorella).</title>
        <authorList>
            <person name="Liu H."/>
        </authorList>
    </citation>
    <scope>NUCLEOTIDE SEQUENCE</scope>
    <source>
        <strain evidence="1">Prfri</strain>
        <tissue evidence="1">Muscle</tissue>
    </source>
</reference>